<name>A0A8B8HMS8_VANTA</name>
<dbReference type="InterPro" id="IPR002401">
    <property type="entry name" value="Cyt_P450_E_grp-I"/>
</dbReference>
<reference evidence="17" key="1">
    <citation type="submission" date="2025-08" db="UniProtKB">
        <authorList>
            <consortium name="RefSeq"/>
        </authorList>
    </citation>
    <scope>IDENTIFICATION</scope>
    <source>
        <tissue evidence="17">Whole body</tissue>
    </source>
</reference>
<comment type="subcellular location">
    <subcellularLocation>
        <location evidence="4">Endoplasmic reticulum membrane</location>
        <topology evidence="4">Peripheral membrane protein</topology>
    </subcellularLocation>
    <subcellularLocation>
        <location evidence="3">Microsome membrane</location>
        <topology evidence="3">Peripheral membrane protein</topology>
    </subcellularLocation>
</comment>
<dbReference type="SUPFAM" id="SSF48264">
    <property type="entry name" value="Cytochrome P450"/>
    <property type="match status" value="1"/>
</dbReference>
<keyword evidence="6 14" id="KW-0349">Heme</keyword>
<dbReference type="InterPro" id="IPR001128">
    <property type="entry name" value="Cyt_P450"/>
</dbReference>
<dbReference type="InterPro" id="IPR017972">
    <property type="entry name" value="Cyt_P450_CS"/>
</dbReference>
<dbReference type="InterPro" id="IPR036396">
    <property type="entry name" value="Cyt_P450_sf"/>
</dbReference>
<dbReference type="AlphaFoldDB" id="A0A8B8HMS8"/>
<dbReference type="PRINTS" id="PR00385">
    <property type="entry name" value="P450"/>
</dbReference>
<protein>
    <submittedName>
        <fullName evidence="17">Cytochrome P450 4C1-like</fullName>
    </submittedName>
</protein>
<dbReference type="GO" id="GO:0020037">
    <property type="term" value="F:heme binding"/>
    <property type="evidence" value="ECO:0007669"/>
    <property type="project" value="InterPro"/>
</dbReference>
<evidence type="ECO:0000256" key="11">
    <source>
        <dbReference type="ARBA" id="ARBA00023004"/>
    </source>
</evidence>
<dbReference type="GeneID" id="113393275"/>
<dbReference type="PRINTS" id="PR00463">
    <property type="entry name" value="EP450I"/>
</dbReference>
<evidence type="ECO:0000256" key="14">
    <source>
        <dbReference type="PIRSR" id="PIRSR602401-1"/>
    </source>
</evidence>
<dbReference type="PANTHER" id="PTHR24291">
    <property type="entry name" value="CYTOCHROME P450 FAMILY 4"/>
    <property type="match status" value="1"/>
</dbReference>
<evidence type="ECO:0000256" key="9">
    <source>
        <dbReference type="ARBA" id="ARBA00022848"/>
    </source>
</evidence>
<dbReference type="Proteomes" id="UP001652626">
    <property type="component" value="Chromosome 6"/>
</dbReference>
<sequence>MFVQYVIVIVILLLIVDRWKPKKMLILHQQLGNDWAYYPIIGNAFSFIGNNEDLMTAFIKTSTQGLKRKYNAISFWLGHIFFVGISDPDLAIVVLKSTLDKNFVHKLTKHLSGNGLVFAPVDIWHRRRKILAPTFASRYVSKFVTVFETHAKIIAEELESHVGKGNVSCLDYVTRYALDSICETEFGMNMDMQRQPDHPFFNAFVEYLKNIAARLCLPWLQIDAIYKLLPVYSRQEATKKIIYEFIDNLIYKKKALIKERDGIEAKADYLVGKTNPNITSFLELMIENSKNTDKAYSHEELREETLVLALAGTDTSSIGICFTILLLSQHSDIQERVYNEIQEFLSNSDKPLQMEDLLKLKYTKAVINETLRLYPPVPFITRCCKEDLILPNGIVIPKDSNVVVSIWGLHRNPQHWGDDVDDFNPDRFMSGQIPNAFMPFSHGPRNCVGYKYAMLSLTTTLVTLLRKYRFTPATNFKYDKNNPLRLSFAIMMKHVDGFTVQMEYRE</sequence>
<accession>A0A8B8HMS8</accession>
<evidence type="ECO:0000256" key="12">
    <source>
        <dbReference type="ARBA" id="ARBA00023033"/>
    </source>
</evidence>
<keyword evidence="12 15" id="KW-0503">Monooxygenase</keyword>
<comment type="cofactor">
    <cofactor evidence="1 14">
        <name>heme</name>
        <dbReference type="ChEBI" id="CHEBI:30413"/>
    </cofactor>
</comment>
<evidence type="ECO:0000256" key="5">
    <source>
        <dbReference type="ARBA" id="ARBA00010617"/>
    </source>
</evidence>
<dbReference type="GO" id="GO:0005789">
    <property type="term" value="C:endoplasmic reticulum membrane"/>
    <property type="evidence" value="ECO:0007669"/>
    <property type="project" value="UniProtKB-SubCell"/>
</dbReference>
<evidence type="ECO:0000256" key="13">
    <source>
        <dbReference type="ARBA" id="ARBA00023136"/>
    </source>
</evidence>
<evidence type="ECO:0000313" key="16">
    <source>
        <dbReference type="Proteomes" id="UP001652626"/>
    </source>
</evidence>
<keyword evidence="16" id="KW-1185">Reference proteome</keyword>
<gene>
    <name evidence="17" type="primary">LOC113393275</name>
</gene>
<evidence type="ECO:0000256" key="6">
    <source>
        <dbReference type="ARBA" id="ARBA00022617"/>
    </source>
</evidence>
<dbReference type="InterPro" id="IPR050196">
    <property type="entry name" value="Cytochrome_P450_Monoox"/>
</dbReference>
<dbReference type="OMA" id="NAHEFIP"/>
<dbReference type="GO" id="GO:0004497">
    <property type="term" value="F:monooxygenase activity"/>
    <property type="evidence" value="ECO:0007669"/>
    <property type="project" value="UniProtKB-KW"/>
</dbReference>
<dbReference type="PANTHER" id="PTHR24291:SF189">
    <property type="entry name" value="CYTOCHROME P450 4C3-RELATED"/>
    <property type="match status" value="1"/>
</dbReference>
<dbReference type="OrthoDB" id="1470350at2759"/>
<evidence type="ECO:0000256" key="3">
    <source>
        <dbReference type="ARBA" id="ARBA00004174"/>
    </source>
</evidence>
<keyword evidence="8" id="KW-0256">Endoplasmic reticulum</keyword>
<evidence type="ECO:0000256" key="10">
    <source>
        <dbReference type="ARBA" id="ARBA00023002"/>
    </source>
</evidence>
<keyword evidence="10 15" id="KW-0560">Oxidoreductase</keyword>
<evidence type="ECO:0000256" key="7">
    <source>
        <dbReference type="ARBA" id="ARBA00022723"/>
    </source>
</evidence>
<dbReference type="RefSeq" id="XP_026485855.2">
    <property type="nucleotide sequence ID" value="XM_026630070.2"/>
</dbReference>
<evidence type="ECO:0000256" key="2">
    <source>
        <dbReference type="ARBA" id="ARBA00003690"/>
    </source>
</evidence>
<feature type="binding site" description="axial binding residue" evidence="14">
    <location>
        <position position="447"/>
    </location>
    <ligand>
        <name>heme</name>
        <dbReference type="ChEBI" id="CHEBI:30413"/>
    </ligand>
    <ligandPart>
        <name>Fe</name>
        <dbReference type="ChEBI" id="CHEBI:18248"/>
    </ligandPart>
</feature>
<dbReference type="GO" id="GO:0016705">
    <property type="term" value="F:oxidoreductase activity, acting on paired donors, with incorporation or reduction of molecular oxygen"/>
    <property type="evidence" value="ECO:0007669"/>
    <property type="project" value="InterPro"/>
</dbReference>
<keyword evidence="13" id="KW-0472">Membrane</keyword>
<keyword evidence="11 14" id="KW-0408">Iron</keyword>
<comment type="similarity">
    <text evidence="5 15">Belongs to the cytochrome P450 family.</text>
</comment>
<evidence type="ECO:0000256" key="8">
    <source>
        <dbReference type="ARBA" id="ARBA00022824"/>
    </source>
</evidence>
<dbReference type="PROSITE" id="PS00086">
    <property type="entry name" value="CYTOCHROME_P450"/>
    <property type="match status" value="1"/>
</dbReference>
<proteinExistence type="inferred from homology"/>
<evidence type="ECO:0000256" key="1">
    <source>
        <dbReference type="ARBA" id="ARBA00001971"/>
    </source>
</evidence>
<evidence type="ECO:0000256" key="15">
    <source>
        <dbReference type="RuleBase" id="RU000461"/>
    </source>
</evidence>
<dbReference type="Gene3D" id="1.10.630.10">
    <property type="entry name" value="Cytochrome P450"/>
    <property type="match status" value="1"/>
</dbReference>
<dbReference type="GO" id="GO:0005506">
    <property type="term" value="F:iron ion binding"/>
    <property type="evidence" value="ECO:0007669"/>
    <property type="project" value="InterPro"/>
</dbReference>
<evidence type="ECO:0000313" key="17">
    <source>
        <dbReference type="RefSeq" id="XP_026485855.2"/>
    </source>
</evidence>
<keyword evidence="7 14" id="KW-0479">Metal-binding</keyword>
<organism evidence="16 17">
    <name type="scientific">Vanessa tameamea</name>
    <name type="common">Kamehameha butterfly</name>
    <dbReference type="NCBI Taxonomy" id="334116"/>
    <lineage>
        <taxon>Eukaryota</taxon>
        <taxon>Metazoa</taxon>
        <taxon>Ecdysozoa</taxon>
        <taxon>Arthropoda</taxon>
        <taxon>Hexapoda</taxon>
        <taxon>Insecta</taxon>
        <taxon>Pterygota</taxon>
        <taxon>Neoptera</taxon>
        <taxon>Endopterygota</taxon>
        <taxon>Lepidoptera</taxon>
        <taxon>Glossata</taxon>
        <taxon>Ditrysia</taxon>
        <taxon>Papilionoidea</taxon>
        <taxon>Nymphalidae</taxon>
        <taxon>Nymphalinae</taxon>
        <taxon>Vanessa</taxon>
    </lineage>
</organism>
<evidence type="ECO:0000256" key="4">
    <source>
        <dbReference type="ARBA" id="ARBA00004406"/>
    </source>
</evidence>
<keyword evidence="9" id="KW-0492">Microsome</keyword>
<comment type="function">
    <text evidence="2">May be involved in the metabolism of insect hormones and in the breakdown of synthetic insecticides.</text>
</comment>
<dbReference type="Pfam" id="PF00067">
    <property type="entry name" value="p450"/>
    <property type="match status" value="1"/>
</dbReference>